<name>A0A2W3YYP7_9ENTE</name>
<organism evidence="1 2">
    <name type="scientific">Enterococcus plantarum</name>
    <dbReference type="NCBI Taxonomy" id="1077675"/>
    <lineage>
        <taxon>Bacteria</taxon>
        <taxon>Bacillati</taxon>
        <taxon>Bacillota</taxon>
        <taxon>Bacilli</taxon>
        <taxon>Lactobacillales</taxon>
        <taxon>Enterococcaceae</taxon>
        <taxon>Enterococcus</taxon>
    </lineage>
</organism>
<dbReference type="Proteomes" id="UP000249828">
    <property type="component" value="Unassembled WGS sequence"/>
</dbReference>
<sequence length="104" mass="12408">MKKFNLEVVREDKIKVELDPEYFNEKWFEDFRNYFYDLYTLEELSEHIAYNVVENGLYFIEGIGTPLRDGATPTWASKEDLKHLIIQANVIYNRYDTDCATNII</sequence>
<proteinExistence type="predicted"/>
<accession>A0A2W3YYP7</accession>
<comment type="caution">
    <text evidence="1">The sequence shown here is derived from an EMBL/GenBank/DDBJ whole genome shotgun (WGS) entry which is preliminary data.</text>
</comment>
<evidence type="ECO:0000313" key="1">
    <source>
        <dbReference type="EMBL" id="PZL70110.1"/>
    </source>
</evidence>
<dbReference type="EMBL" id="PIEU01000124">
    <property type="protein sequence ID" value="PZL70110.1"/>
    <property type="molecule type" value="Genomic_DNA"/>
</dbReference>
<gene>
    <name evidence="1" type="ORF">CI088_15795</name>
</gene>
<dbReference type="AlphaFoldDB" id="A0A2W3YYP7"/>
<protein>
    <submittedName>
        <fullName evidence="1">Uncharacterized protein</fullName>
    </submittedName>
</protein>
<reference evidence="1 2" key="1">
    <citation type="submission" date="2017-11" db="EMBL/GenBank/DDBJ databases">
        <title>Draft genome sequence of Enterococcus plantarum TRW2 strain isolated from lettuce.</title>
        <authorList>
            <person name="Kim E.B."/>
            <person name="Marco M.L."/>
            <person name="Williams T.R."/>
            <person name="You I.H."/>
        </authorList>
    </citation>
    <scope>NUCLEOTIDE SEQUENCE [LARGE SCALE GENOMIC DNA]</scope>
    <source>
        <strain evidence="1 2">TRW2</strain>
    </source>
</reference>
<dbReference type="RefSeq" id="WP_111248859.1">
    <property type="nucleotide sequence ID" value="NZ_PIEU01000124.1"/>
</dbReference>
<keyword evidence="2" id="KW-1185">Reference proteome</keyword>
<evidence type="ECO:0000313" key="2">
    <source>
        <dbReference type="Proteomes" id="UP000249828"/>
    </source>
</evidence>